<dbReference type="AlphaFoldDB" id="A0A6J4QW65"/>
<reference evidence="1" key="1">
    <citation type="submission" date="2020-02" db="EMBL/GenBank/DDBJ databases">
        <authorList>
            <person name="Meier V. D."/>
        </authorList>
    </citation>
    <scope>NUCLEOTIDE SEQUENCE</scope>
    <source>
        <strain evidence="1">AVDCRST_MAG14</strain>
    </source>
</reference>
<gene>
    <name evidence="1" type="ORF">AVDCRST_MAG14-1692</name>
</gene>
<organism evidence="1">
    <name type="scientific">uncultured Rubrobacteraceae bacterium</name>
    <dbReference type="NCBI Taxonomy" id="349277"/>
    <lineage>
        <taxon>Bacteria</taxon>
        <taxon>Bacillati</taxon>
        <taxon>Actinomycetota</taxon>
        <taxon>Rubrobacteria</taxon>
        <taxon>Rubrobacterales</taxon>
        <taxon>Rubrobacteraceae</taxon>
        <taxon>environmental samples</taxon>
    </lineage>
</organism>
<feature type="non-terminal residue" evidence="1">
    <location>
        <position position="58"/>
    </location>
</feature>
<dbReference type="EMBL" id="CADCVG010000074">
    <property type="protein sequence ID" value="CAA9457144.1"/>
    <property type="molecule type" value="Genomic_DNA"/>
</dbReference>
<accession>A0A6J4QW65</accession>
<protein>
    <submittedName>
        <fullName evidence="1">Uncharacterized protein</fullName>
    </submittedName>
</protein>
<proteinExistence type="predicted"/>
<evidence type="ECO:0000313" key="1">
    <source>
        <dbReference type="EMBL" id="CAA9457144.1"/>
    </source>
</evidence>
<name>A0A6J4QW65_9ACTN</name>
<feature type="non-terminal residue" evidence="1">
    <location>
        <position position="1"/>
    </location>
</feature>
<sequence>ARRVAHGDPVAGFLRARSHRDALSAEAVRREALSLASRRFLSLISARGLAQSGLSMAI</sequence>